<dbReference type="Proteomes" id="UP000216101">
    <property type="component" value="Unassembled WGS sequence"/>
</dbReference>
<dbReference type="InterPro" id="IPR007351">
    <property type="entry name" value="YjbR"/>
</dbReference>
<sequence>MNPNKALHQYLINLPAVLLDYPFGDDIHVYKVEGKVFAIYFQDANSRRLNLKCDPVLAEQLRSVFSEVTPGYHMNKKHWNTLDLTGDLPQSEVFKQIDHSYALIVKKLPKAVKQRLRIQHESLTWLS</sequence>
<dbReference type="Gene3D" id="3.90.1150.30">
    <property type="match status" value="1"/>
</dbReference>
<dbReference type="EMBL" id="NHNI01000001">
    <property type="protein sequence ID" value="OZY85742.1"/>
    <property type="molecule type" value="Genomic_DNA"/>
</dbReference>
<dbReference type="AlphaFoldDB" id="A0A266Q7C4"/>
<comment type="caution">
    <text evidence="1">The sequence shown here is derived from an EMBL/GenBank/DDBJ whole genome shotgun (WGS) entry which is preliminary data.</text>
</comment>
<evidence type="ECO:0000313" key="2">
    <source>
        <dbReference type="Proteomes" id="UP000216101"/>
    </source>
</evidence>
<dbReference type="InterPro" id="IPR058532">
    <property type="entry name" value="YjbR/MT2646/Rv2570-like"/>
</dbReference>
<proteinExistence type="predicted"/>
<accession>A0A266Q7C4</accession>
<dbReference type="PANTHER" id="PTHR35145">
    <property type="entry name" value="CYTOPLASMIC PROTEIN-RELATED"/>
    <property type="match status" value="1"/>
</dbReference>
<dbReference type="InterPro" id="IPR038056">
    <property type="entry name" value="YjbR-like_sf"/>
</dbReference>
<protein>
    <submittedName>
        <fullName evidence="1">MmcQ-like protein</fullName>
    </submittedName>
</protein>
<dbReference type="RefSeq" id="WP_094983588.1">
    <property type="nucleotide sequence ID" value="NZ_NHNI01000001.1"/>
</dbReference>
<reference evidence="2" key="1">
    <citation type="submission" date="2017-05" db="EMBL/GenBank/DDBJ databases">
        <authorList>
            <person name="Barney B.M."/>
        </authorList>
    </citation>
    <scope>NUCLEOTIDE SEQUENCE [LARGE SCALE GENOMIC DNA]</scope>
    <source>
        <strain evidence="2">PSBB022</strain>
    </source>
</reference>
<organism evidence="1 2">
    <name type="scientific">Cellvibrio mixtus</name>
    <dbReference type="NCBI Taxonomy" id="39650"/>
    <lineage>
        <taxon>Bacteria</taxon>
        <taxon>Pseudomonadati</taxon>
        <taxon>Pseudomonadota</taxon>
        <taxon>Gammaproteobacteria</taxon>
        <taxon>Cellvibrionales</taxon>
        <taxon>Cellvibrionaceae</taxon>
        <taxon>Cellvibrio</taxon>
    </lineage>
</organism>
<name>A0A266Q7C4_9GAMM</name>
<dbReference type="PANTHER" id="PTHR35145:SF1">
    <property type="entry name" value="CYTOPLASMIC PROTEIN"/>
    <property type="match status" value="1"/>
</dbReference>
<dbReference type="SUPFAM" id="SSF142906">
    <property type="entry name" value="YjbR-like"/>
    <property type="match status" value="1"/>
</dbReference>
<gene>
    <name evidence="1" type="ORF">CBP51_01435</name>
</gene>
<evidence type="ECO:0000313" key="1">
    <source>
        <dbReference type="EMBL" id="OZY85742.1"/>
    </source>
</evidence>
<dbReference type="Pfam" id="PF04237">
    <property type="entry name" value="YjbR"/>
    <property type="match status" value="1"/>
</dbReference>
<keyword evidence="2" id="KW-1185">Reference proteome</keyword>